<dbReference type="EMBL" id="BAABIA010000004">
    <property type="protein sequence ID" value="GAA5140133.1"/>
    <property type="molecule type" value="Genomic_DNA"/>
</dbReference>
<sequence length="811" mass="88888">MKSTFAAMLLAATMTFAQGDEPRQISGIYPHLAMFNNEGECGTGAVVPWADRLWVITYGPHLPFGSSDKLYEITPELQQVIRPESIGGTPANRMIHQESQQLLIGPYVIDAQRKVRVIPPNKMPGRLTGNARHLTDPANKVYYATMEEGLYEVDVHSLAVTGFIQDGNKPKQGFSQETSPATLASQLPGYHGKGLFSGHGRVVYANNGDRDKRVLTDPATPSGALGEWTTPGQDWQLVRRNQFTEVTGPGGISGNANPEKDPIWSIGWDHRSLILMCLHEGIWKSYRLPKSSHSYDGAHGWNTEWPRIRDIGEEDLLMTMHGTFWKFPRAFAPGSSQGIAPRSNYLKVIGDFTRWGDRLVLGCDDTANKEFLNVRKAKGHLAGPGKSQSNLWFVKPDKLDQIGPVIGRGAVWVEDSVKAGELSEPYLFSGYKQRSLHLVSGSDQEQVIAIKVDLKGDGQWQEKQTVKIPAKGSQWISFASDEPGVWLALQSSADAEKLSAIFHYRNDDASIAEAASMFDGLAGAEDQAVTGGVLHARGAEFKNLRFISASPGQAEAVYDLGSAFDLVAQDDKEGLAWTSKNAAIPEGVLEHDAASILYVDDKGRWRLPRGTAALDQVGPLGAERVCREVCTERDLFNAGGTFFELPAENAGGFAKVRPVTTHNRRIKDYASYRGLLVMSGVKADAAGEHIVRSTDGKTALWVGAVDDLWQFGKPRGEGGPWKDSAVTADVPSDPYLFTGYDQKHLTLTSDKPAKIRIEADITGTGMWVTYQEFEVKPGSETKHTFPSSYGAYWLRCISDTAATVSAQLRYE</sequence>
<reference evidence="3" key="1">
    <citation type="journal article" date="2019" name="Int. J. Syst. Evol. Microbiol.">
        <title>The Global Catalogue of Microorganisms (GCM) 10K type strain sequencing project: providing services to taxonomists for standard genome sequencing and annotation.</title>
        <authorList>
            <consortium name="The Broad Institute Genomics Platform"/>
            <consortium name="The Broad Institute Genome Sequencing Center for Infectious Disease"/>
            <person name="Wu L."/>
            <person name="Ma J."/>
        </authorList>
    </citation>
    <scope>NUCLEOTIDE SEQUENCE [LARGE SCALE GENOMIC DNA]</scope>
    <source>
        <strain evidence="3">JCM 18053</strain>
    </source>
</reference>
<name>A0ABP9P9M4_9BACT</name>
<evidence type="ECO:0000313" key="3">
    <source>
        <dbReference type="Proteomes" id="UP001499852"/>
    </source>
</evidence>
<organism evidence="2 3">
    <name type="scientific">Prosthecobacter algae</name>
    <dbReference type="NCBI Taxonomy" id="1144682"/>
    <lineage>
        <taxon>Bacteria</taxon>
        <taxon>Pseudomonadati</taxon>
        <taxon>Verrucomicrobiota</taxon>
        <taxon>Verrucomicrobiia</taxon>
        <taxon>Verrucomicrobiales</taxon>
        <taxon>Verrucomicrobiaceae</taxon>
        <taxon>Prosthecobacter</taxon>
    </lineage>
</organism>
<evidence type="ECO:0000256" key="1">
    <source>
        <dbReference type="SAM" id="SignalP"/>
    </source>
</evidence>
<feature type="signal peptide" evidence="1">
    <location>
        <begin position="1"/>
        <end position="19"/>
    </location>
</feature>
<accession>A0ABP9P9M4</accession>
<keyword evidence="1" id="KW-0732">Signal</keyword>
<comment type="caution">
    <text evidence="2">The sequence shown here is derived from an EMBL/GenBank/DDBJ whole genome shotgun (WGS) entry which is preliminary data.</text>
</comment>
<evidence type="ECO:0000313" key="2">
    <source>
        <dbReference type="EMBL" id="GAA5140133.1"/>
    </source>
</evidence>
<protein>
    <submittedName>
        <fullName evidence="2">Uncharacterized protein</fullName>
    </submittedName>
</protein>
<keyword evidence="3" id="KW-1185">Reference proteome</keyword>
<dbReference type="RefSeq" id="WP_345736439.1">
    <property type="nucleotide sequence ID" value="NZ_BAABIA010000004.1"/>
</dbReference>
<proteinExistence type="predicted"/>
<gene>
    <name evidence="2" type="ORF">GCM10023213_22120</name>
</gene>
<dbReference type="Proteomes" id="UP001499852">
    <property type="component" value="Unassembled WGS sequence"/>
</dbReference>
<feature type="chain" id="PRO_5046100853" evidence="1">
    <location>
        <begin position="20"/>
        <end position="811"/>
    </location>
</feature>